<sequence>MWLSLQEKIVQLLIIVTVSEATCRGTFLMKFTSKDEQLAGIKLLLFPAFGCRNTLISDEWRQRVLDHHNNIRRKNWDCDMENNAFLSTCDQTVQIPQAYASNSATFQITGKKCDINQNTMAVLKGWSDQAVAVDLSGGAVYNVQNQKEFGIMVFGETTGFACSYSQCGNDGKLLCLYNKQFVVVNFVLKNCMP</sequence>
<dbReference type="InterPro" id="IPR035940">
    <property type="entry name" value="CAP_sf"/>
</dbReference>
<reference evidence="1 2" key="1">
    <citation type="submission" date="2013-05" db="EMBL/GenBank/DDBJ databases">
        <title>Draft genome of the parasitic nematode Anyclostoma ceylanicum.</title>
        <authorList>
            <person name="Mitreva M."/>
        </authorList>
    </citation>
    <scope>NUCLEOTIDE SEQUENCE [LARGE SCALE GENOMIC DNA]</scope>
</reference>
<dbReference type="AlphaFoldDB" id="A0A0D6LIM0"/>
<protein>
    <recommendedName>
        <fullName evidence="3">SCP domain-containing protein</fullName>
    </recommendedName>
</protein>
<proteinExistence type="predicted"/>
<organism evidence="1 2">
    <name type="scientific">Ancylostoma ceylanicum</name>
    <dbReference type="NCBI Taxonomy" id="53326"/>
    <lineage>
        <taxon>Eukaryota</taxon>
        <taxon>Metazoa</taxon>
        <taxon>Ecdysozoa</taxon>
        <taxon>Nematoda</taxon>
        <taxon>Chromadorea</taxon>
        <taxon>Rhabditida</taxon>
        <taxon>Rhabditina</taxon>
        <taxon>Rhabditomorpha</taxon>
        <taxon>Strongyloidea</taxon>
        <taxon>Ancylostomatidae</taxon>
        <taxon>Ancylostomatinae</taxon>
        <taxon>Ancylostoma</taxon>
    </lineage>
</organism>
<name>A0A0D6LIM0_9BILA</name>
<gene>
    <name evidence="1" type="ORF">ANCCEY_09850</name>
</gene>
<accession>A0A0D6LIM0</accession>
<dbReference type="EMBL" id="KE125139">
    <property type="protein sequence ID" value="EPB71058.1"/>
    <property type="molecule type" value="Genomic_DNA"/>
</dbReference>
<dbReference type="SUPFAM" id="SSF55797">
    <property type="entry name" value="PR-1-like"/>
    <property type="match status" value="1"/>
</dbReference>
<keyword evidence="2" id="KW-1185">Reference proteome</keyword>
<evidence type="ECO:0000313" key="1">
    <source>
        <dbReference type="EMBL" id="EPB71058.1"/>
    </source>
</evidence>
<dbReference type="Proteomes" id="UP000054495">
    <property type="component" value="Unassembled WGS sequence"/>
</dbReference>
<dbReference type="Gene3D" id="3.40.33.10">
    <property type="entry name" value="CAP"/>
    <property type="match status" value="1"/>
</dbReference>
<evidence type="ECO:0008006" key="3">
    <source>
        <dbReference type="Google" id="ProtNLM"/>
    </source>
</evidence>
<evidence type="ECO:0000313" key="2">
    <source>
        <dbReference type="Proteomes" id="UP000054495"/>
    </source>
</evidence>